<dbReference type="RefSeq" id="WP_310826282.1">
    <property type="nucleotide sequence ID" value="NZ_JAQGEC010000009.1"/>
</dbReference>
<evidence type="ECO:0000256" key="1">
    <source>
        <dbReference type="ARBA" id="ARBA00022729"/>
    </source>
</evidence>
<reference evidence="4" key="1">
    <citation type="submission" date="2022-12" db="EMBL/GenBank/DDBJ databases">
        <title>NDM-1 containing novel ST 2018 Pseudenterobacter timonensis.</title>
        <authorList>
            <person name="Halder G."/>
            <person name="Mandal S."/>
            <person name="Dutta S."/>
        </authorList>
    </citation>
    <scope>NUCLEOTIDE SEQUENCE</scope>
    <source>
        <strain evidence="4">CNCI147</strain>
    </source>
</reference>
<evidence type="ECO:0000313" key="5">
    <source>
        <dbReference type="Proteomes" id="UP001248822"/>
    </source>
</evidence>
<sequence length="69" mass="7222">MKNIITLIMFATLSLVSSQSMAKTVSAVDSTLDGAEAKIAAKAEKAGASYQITSANVKNVVYVTAKLKE</sequence>
<feature type="signal peptide" evidence="2">
    <location>
        <begin position="1"/>
        <end position="22"/>
    </location>
</feature>
<evidence type="ECO:0000256" key="2">
    <source>
        <dbReference type="SAM" id="SignalP"/>
    </source>
</evidence>
<dbReference type="InterPro" id="IPR025543">
    <property type="entry name" value="Dodecin-like"/>
</dbReference>
<dbReference type="SUPFAM" id="SSF159871">
    <property type="entry name" value="YdgH-like"/>
    <property type="match status" value="1"/>
</dbReference>
<dbReference type="Pfam" id="PF07338">
    <property type="entry name" value="YdgH_BhsA-like"/>
    <property type="match status" value="1"/>
</dbReference>
<dbReference type="InterPro" id="IPR010854">
    <property type="entry name" value="YdgH/BhsA/McbA-like_dom"/>
</dbReference>
<gene>
    <name evidence="4" type="ORF">O7047_11400</name>
</gene>
<dbReference type="Proteomes" id="UP001248822">
    <property type="component" value="Unassembled WGS sequence"/>
</dbReference>
<feature type="domain" description="YdgH/BhsA/McbA-like" evidence="3">
    <location>
        <begin position="24"/>
        <end position="67"/>
    </location>
</feature>
<evidence type="ECO:0000313" key="4">
    <source>
        <dbReference type="EMBL" id="MDR9890835.1"/>
    </source>
</evidence>
<dbReference type="Gene3D" id="3.30.1660.10">
    <property type="entry name" value="Flavin-binding protein dodecin"/>
    <property type="match status" value="1"/>
</dbReference>
<dbReference type="InterPro" id="IPR036275">
    <property type="entry name" value="YdgH-like_sf"/>
</dbReference>
<evidence type="ECO:0000259" key="3">
    <source>
        <dbReference type="Pfam" id="PF07338"/>
    </source>
</evidence>
<proteinExistence type="predicted"/>
<feature type="chain" id="PRO_5042079584" evidence="2">
    <location>
        <begin position="23"/>
        <end position="69"/>
    </location>
</feature>
<dbReference type="AlphaFoldDB" id="A0AAE4DMZ3"/>
<comment type="caution">
    <text evidence="4">The sequence shown here is derived from an EMBL/GenBank/DDBJ whole genome shotgun (WGS) entry which is preliminary data.</text>
</comment>
<organism evidence="4 5">
    <name type="scientific">Pseudenterobacter timonensis</name>
    <dbReference type="NCBI Taxonomy" id="1755099"/>
    <lineage>
        <taxon>Bacteria</taxon>
        <taxon>Pseudomonadati</taxon>
        <taxon>Pseudomonadota</taxon>
        <taxon>Gammaproteobacteria</taxon>
        <taxon>Enterobacterales</taxon>
        <taxon>Enterobacteriaceae</taxon>
        <taxon>Pseudenterobacter</taxon>
    </lineage>
</organism>
<name>A0AAE4DMZ3_9ENTR</name>
<protein>
    <submittedName>
        <fullName evidence="4">DUF1471 domain-containing protein</fullName>
    </submittedName>
</protein>
<dbReference type="EMBL" id="JAQGEC010000009">
    <property type="protein sequence ID" value="MDR9890835.1"/>
    <property type="molecule type" value="Genomic_DNA"/>
</dbReference>
<accession>A0AAE4DMZ3</accession>
<keyword evidence="1 2" id="KW-0732">Signal</keyword>